<evidence type="ECO:0000256" key="2">
    <source>
        <dbReference type="ARBA" id="ARBA00022527"/>
    </source>
</evidence>
<comment type="catalytic activity">
    <reaction evidence="7">
        <text>L-threonyl-[protein] + ATP = O-phospho-L-threonyl-[protein] + ADP + H(+)</text>
        <dbReference type="Rhea" id="RHEA:46608"/>
        <dbReference type="Rhea" id="RHEA-COMP:11060"/>
        <dbReference type="Rhea" id="RHEA-COMP:11605"/>
        <dbReference type="ChEBI" id="CHEBI:15378"/>
        <dbReference type="ChEBI" id="CHEBI:30013"/>
        <dbReference type="ChEBI" id="CHEBI:30616"/>
        <dbReference type="ChEBI" id="CHEBI:61977"/>
        <dbReference type="ChEBI" id="CHEBI:456216"/>
        <dbReference type="EC" id="2.7.11.1"/>
    </reaction>
</comment>
<feature type="domain" description="Protein kinase" evidence="10">
    <location>
        <begin position="25"/>
        <end position="280"/>
    </location>
</feature>
<evidence type="ECO:0000256" key="8">
    <source>
        <dbReference type="ARBA" id="ARBA00048679"/>
    </source>
</evidence>
<dbReference type="FunFam" id="3.30.200.20:FF:000039">
    <property type="entry name" value="receptor-like protein kinase FERONIA"/>
    <property type="match status" value="1"/>
</dbReference>
<dbReference type="InterPro" id="IPR001245">
    <property type="entry name" value="Ser-Thr/Tyr_kinase_cat_dom"/>
</dbReference>
<evidence type="ECO:0000313" key="11">
    <source>
        <dbReference type="EMBL" id="CAI9271338.1"/>
    </source>
</evidence>
<dbReference type="InterPro" id="IPR017441">
    <property type="entry name" value="Protein_kinase_ATP_BS"/>
</dbReference>
<dbReference type="AlphaFoldDB" id="A0AA35YEN9"/>
<dbReference type="InterPro" id="IPR025886">
    <property type="entry name" value="PP2-like"/>
</dbReference>
<keyword evidence="4 9" id="KW-0547">Nucleotide-binding</keyword>
<organism evidence="11 12">
    <name type="scientific">Lactuca saligna</name>
    <name type="common">Willowleaf lettuce</name>
    <dbReference type="NCBI Taxonomy" id="75948"/>
    <lineage>
        <taxon>Eukaryota</taxon>
        <taxon>Viridiplantae</taxon>
        <taxon>Streptophyta</taxon>
        <taxon>Embryophyta</taxon>
        <taxon>Tracheophyta</taxon>
        <taxon>Spermatophyta</taxon>
        <taxon>Magnoliopsida</taxon>
        <taxon>eudicotyledons</taxon>
        <taxon>Gunneridae</taxon>
        <taxon>Pentapetalae</taxon>
        <taxon>asterids</taxon>
        <taxon>campanulids</taxon>
        <taxon>Asterales</taxon>
        <taxon>Asteraceae</taxon>
        <taxon>Cichorioideae</taxon>
        <taxon>Cichorieae</taxon>
        <taxon>Lactucinae</taxon>
        <taxon>Lactuca</taxon>
    </lineage>
</organism>
<dbReference type="GO" id="GO:0005524">
    <property type="term" value="F:ATP binding"/>
    <property type="evidence" value="ECO:0007669"/>
    <property type="project" value="UniProtKB-UniRule"/>
</dbReference>
<dbReference type="PANTHER" id="PTHR32278:SF61">
    <property type="entry name" value="F-BOX DOMAIN, PHLOEM PROTEIN 2-LIKE PROTEIN-RELATED"/>
    <property type="match status" value="1"/>
</dbReference>
<evidence type="ECO:0000256" key="9">
    <source>
        <dbReference type="PROSITE-ProRule" id="PRU10141"/>
    </source>
</evidence>
<dbReference type="InterPro" id="IPR011009">
    <property type="entry name" value="Kinase-like_dom_sf"/>
</dbReference>
<dbReference type="EMBL" id="OX465078">
    <property type="protein sequence ID" value="CAI9271338.1"/>
    <property type="molecule type" value="Genomic_DNA"/>
</dbReference>
<dbReference type="SUPFAM" id="SSF56112">
    <property type="entry name" value="Protein kinase-like (PK-like)"/>
    <property type="match status" value="1"/>
</dbReference>
<evidence type="ECO:0000256" key="1">
    <source>
        <dbReference type="ARBA" id="ARBA00012513"/>
    </source>
</evidence>
<dbReference type="PROSITE" id="PS00107">
    <property type="entry name" value="PROTEIN_KINASE_ATP"/>
    <property type="match status" value="1"/>
</dbReference>
<dbReference type="PROSITE" id="PS50011">
    <property type="entry name" value="PROTEIN_KINASE_DOM"/>
    <property type="match status" value="1"/>
</dbReference>
<dbReference type="Proteomes" id="UP001177003">
    <property type="component" value="Chromosome 2"/>
</dbReference>
<dbReference type="Gene3D" id="1.10.510.10">
    <property type="entry name" value="Transferase(Phosphotransferase) domain 1"/>
    <property type="match status" value="2"/>
</dbReference>
<dbReference type="Pfam" id="PF14299">
    <property type="entry name" value="PP2"/>
    <property type="match status" value="2"/>
</dbReference>
<dbReference type="FunFam" id="1.10.510.10:FF:001023">
    <property type="entry name" value="Os07g0541700 protein"/>
    <property type="match status" value="1"/>
</dbReference>
<accession>A0AA35YEN9</accession>
<dbReference type="InterPro" id="IPR000719">
    <property type="entry name" value="Prot_kinase_dom"/>
</dbReference>
<dbReference type="PROSITE" id="PS00108">
    <property type="entry name" value="PROTEIN_KINASE_ST"/>
    <property type="match status" value="1"/>
</dbReference>
<proteinExistence type="predicted"/>
<sequence length="592" mass="68345">MSSSQVNLEECRIPLKEIMRATQNFSSHNWVGDGGFGSVYRGQLSERWKNHLVAIKRLDRNSYQGSIEFTKEVNLVSSFNHPNIIQFVGYCDDANEKIIVFKYASNSSLDRHLGDPEKRRILTWEQRLKICLGAARGVKYLHSGVEEHNRIIHRDFKSANILLDDNLEAKICDFGLSLLSPRNQGDTHVRTIKDCCGMMAYHATRFEDTKELYLIDLVRSYYDDHGLIDGLQKLIDPTIRAQIDMSSFEKFNEIAHDCINLDVRKRPTVDRIIKTIAEALNIQSFQLDIESGKKCYMLGAKELSIRWKDDPQLWEWEHAPESRFPEVCILKELYWLSIHGKIASVMLSPNSTYNADACRAASLSKGFNSAAESNAVWQEFLPQDYREIISRRMFFPLSLGSKKRLYLLLSNSHILLHPGNLSFQLDKESGKKCYMLGAKELSITWQHDTQYWEWTHIPESRFPEVCILKQVCWLSIHGRIVAGMLSQNSTYDAYLVFRTTEDSIGLSVPAKTRLSFGGSKMETENVYLQRPHHVQENYVFPHKRKDGWMEIKLGEFDYNEGDNGKVEMAYEEIKLGHWKKGLIVEGIELRPK</sequence>
<comment type="catalytic activity">
    <reaction evidence="8">
        <text>L-seryl-[protein] + ATP = O-phospho-L-seryl-[protein] + ADP + H(+)</text>
        <dbReference type="Rhea" id="RHEA:17989"/>
        <dbReference type="Rhea" id="RHEA-COMP:9863"/>
        <dbReference type="Rhea" id="RHEA-COMP:11604"/>
        <dbReference type="ChEBI" id="CHEBI:15378"/>
        <dbReference type="ChEBI" id="CHEBI:29999"/>
        <dbReference type="ChEBI" id="CHEBI:30616"/>
        <dbReference type="ChEBI" id="CHEBI:83421"/>
        <dbReference type="ChEBI" id="CHEBI:456216"/>
        <dbReference type="EC" id="2.7.11.1"/>
    </reaction>
</comment>
<evidence type="ECO:0000256" key="6">
    <source>
        <dbReference type="ARBA" id="ARBA00022840"/>
    </source>
</evidence>
<dbReference type="Pfam" id="PF07714">
    <property type="entry name" value="PK_Tyr_Ser-Thr"/>
    <property type="match status" value="1"/>
</dbReference>
<evidence type="ECO:0000256" key="3">
    <source>
        <dbReference type="ARBA" id="ARBA00022679"/>
    </source>
</evidence>
<keyword evidence="5" id="KW-0418">Kinase</keyword>
<dbReference type="PANTHER" id="PTHR32278">
    <property type="entry name" value="F-BOX DOMAIN-CONTAINING PROTEIN"/>
    <property type="match status" value="1"/>
</dbReference>
<keyword evidence="3" id="KW-0808">Transferase</keyword>
<evidence type="ECO:0000313" key="12">
    <source>
        <dbReference type="Proteomes" id="UP001177003"/>
    </source>
</evidence>
<evidence type="ECO:0000256" key="7">
    <source>
        <dbReference type="ARBA" id="ARBA00047899"/>
    </source>
</evidence>
<keyword evidence="2" id="KW-0723">Serine/threonine-protein kinase</keyword>
<gene>
    <name evidence="11" type="ORF">LSALG_LOCUS11610</name>
</gene>
<name>A0AA35YEN9_LACSI</name>
<dbReference type="EC" id="2.7.11.1" evidence="1"/>
<dbReference type="InterPro" id="IPR008271">
    <property type="entry name" value="Ser/Thr_kinase_AS"/>
</dbReference>
<dbReference type="GO" id="GO:0004674">
    <property type="term" value="F:protein serine/threonine kinase activity"/>
    <property type="evidence" value="ECO:0007669"/>
    <property type="project" value="UniProtKB-KW"/>
</dbReference>
<dbReference type="Gene3D" id="3.30.200.20">
    <property type="entry name" value="Phosphorylase Kinase, domain 1"/>
    <property type="match status" value="1"/>
</dbReference>
<evidence type="ECO:0000256" key="5">
    <source>
        <dbReference type="ARBA" id="ARBA00022777"/>
    </source>
</evidence>
<keyword evidence="6 9" id="KW-0067">ATP-binding</keyword>
<evidence type="ECO:0000259" key="10">
    <source>
        <dbReference type="PROSITE" id="PS50011"/>
    </source>
</evidence>
<evidence type="ECO:0000256" key="4">
    <source>
        <dbReference type="ARBA" id="ARBA00022741"/>
    </source>
</evidence>
<reference evidence="11" key="1">
    <citation type="submission" date="2023-04" db="EMBL/GenBank/DDBJ databases">
        <authorList>
            <person name="Vijverberg K."/>
            <person name="Xiong W."/>
            <person name="Schranz E."/>
        </authorList>
    </citation>
    <scope>NUCLEOTIDE SEQUENCE</scope>
</reference>
<keyword evidence="12" id="KW-1185">Reference proteome</keyword>
<feature type="binding site" evidence="9">
    <location>
        <position position="56"/>
    </location>
    <ligand>
        <name>ATP</name>
        <dbReference type="ChEBI" id="CHEBI:30616"/>
    </ligand>
</feature>
<protein>
    <recommendedName>
        <fullName evidence="1">non-specific serine/threonine protein kinase</fullName>
        <ecNumber evidence="1">2.7.11.1</ecNumber>
    </recommendedName>
</protein>